<proteinExistence type="predicted"/>
<organism evidence="1 2">
    <name type="scientific">Methylobacterium aerolatum</name>
    <dbReference type="NCBI Taxonomy" id="418708"/>
    <lineage>
        <taxon>Bacteria</taxon>
        <taxon>Pseudomonadati</taxon>
        <taxon>Pseudomonadota</taxon>
        <taxon>Alphaproteobacteria</taxon>
        <taxon>Hyphomicrobiales</taxon>
        <taxon>Methylobacteriaceae</taxon>
        <taxon>Methylobacterium</taxon>
    </lineage>
</organism>
<dbReference type="EMBL" id="JAUSVP010000018">
    <property type="protein sequence ID" value="MDQ0449816.1"/>
    <property type="molecule type" value="Genomic_DNA"/>
</dbReference>
<reference evidence="1 2" key="1">
    <citation type="submission" date="2023-07" db="EMBL/GenBank/DDBJ databases">
        <title>Genomic Encyclopedia of Type Strains, Phase IV (KMG-IV): sequencing the most valuable type-strain genomes for metagenomic binning, comparative biology and taxonomic classification.</title>
        <authorList>
            <person name="Goeker M."/>
        </authorList>
    </citation>
    <scope>NUCLEOTIDE SEQUENCE [LARGE SCALE GENOMIC DNA]</scope>
    <source>
        <strain evidence="1 2">DSM 19013</strain>
    </source>
</reference>
<evidence type="ECO:0000313" key="2">
    <source>
        <dbReference type="Proteomes" id="UP001231124"/>
    </source>
</evidence>
<keyword evidence="2" id="KW-1185">Reference proteome</keyword>
<comment type="caution">
    <text evidence="1">The sequence shown here is derived from an EMBL/GenBank/DDBJ whole genome shotgun (WGS) entry which is preliminary data.</text>
</comment>
<dbReference type="RefSeq" id="WP_238206288.1">
    <property type="nucleotide sequence ID" value="NZ_BPQE01000026.1"/>
</dbReference>
<evidence type="ECO:0000313" key="1">
    <source>
        <dbReference type="EMBL" id="MDQ0449816.1"/>
    </source>
</evidence>
<dbReference type="Proteomes" id="UP001231124">
    <property type="component" value="Unassembled WGS sequence"/>
</dbReference>
<evidence type="ECO:0008006" key="3">
    <source>
        <dbReference type="Google" id="ProtNLM"/>
    </source>
</evidence>
<name>A0ABU0I806_9HYPH</name>
<gene>
    <name evidence="1" type="ORF">QO012_004339</name>
</gene>
<sequence>MDYGYDLAALVNSGLKDERDAQRRIIKRLKAIAKTIERSEKIDISAKMQIAISVKDARRTIDQMMHMIDLAAEQGTPKWVFKFRLMRLVDTMLEVGSHNGAGYAGLISSENANTKKSKSASDKNAALRQHIIAEAADLGQPLRNSKQLAQDLEAGVCRRANKSRRDRGYGWRTIQRQIAEILDADSAISGNGTPGPLST</sequence>
<accession>A0ABU0I806</accession>
<protein>
    <recommendedName>
        <fullName evidence="3">Resolvase/invertase-type recombinase catalytic domain-containing protein</fullName>
    </recommendedName>
</protein>